<keyword evidence="3" id="KW-0455">Luminescence</keyword>
<evidence type="ECO:0000256" key="2">
    <source>
        <dbReference type="ARBA" id="ARBA00022991"/>
    </source>
</evidence>
<dbReference type="Proteomes" id="UP000275408">
    <property type="component" value="Unassembled WGS sequence"/>
</dbReference>
<organism evidence="5 6">
    <name type="scientific">Pocillopora damicornis</name>
    <name type="common">Cauliflower coral</name>
    <name type="synonym">Millepora damicornis</name>
    <dbReference type="NCBI Taxonomy" id="46731"/>
    <lineage>
        <taxon>Eukaryota</taxon>
        <taxon>Metazoa</taxon>
        <taxon>Cnidaria</taxon>
        <taxon>Anthozoa</taxon>
        <taxon>Hexacorallia</taxon>
        <taxon>Scleractinia</taxon>
        <taxon>Astrocoeniina</taxon>
        <taxon>Pocilloporidae</taxon>
        <taxon>Pocillopora</taxon>
    </lineage>
</organism>
<accession>A0A3M6V1D8</accession>
<name>A0A3M6V1D8_POCDA</name>
<dbReference type="InterPro" id="IPR009017">
    <property type="entry name" value="GFP"/>
</dbReference>
<evidence type="ECO:0000256" key="3">
    <source>
        <dbReference type="ARBA" id="ARBA00023223"/>
    </source>
</evidence>
<dbReference type="InterPro" id="IPR011584">
    <property type="entry name" value="GFP-related"/>
</dbReference>
<sequence>MFHGVNFPANGPIMGKRIIGLDPTFEKMTVSNNMLRGIDVHKTSKKTNADGERKTHILYFNKYFFLLHRTKKPVTVPSNHVIEHRLVRTDLDDKDGKKVLLEKYAKAHVNLV</sequence>
<gene>
    <name evidence="5" type="ORF">pdam_00015343</name>
</gene>
<keyword evidence="2" id="KW-0157">Chromophore</keyword>
<evidence type="ECO:0000256" key="1">
    <source>
        <dbReference type="ARBA" id="ARBA00008949"/>
    </source>
</evidence>
<dbReference type="Pfam" id="PF01353">
    <property type="entry name" value="GFP"/>
    <property type="match status" value="1"/>
</dbReference>
<dbReference type="Gene3D" id="2.40.155.10">
    <property type="entry name" value="Green fluorescent protein"/>
    <property type="match status" value="1"/>
</dbReference>
<dbReference type="GO" id="GO:0008218">
    <property type="term" value="P:bioluminescence"/>
    <property type="evidence" value="ECO:0007669"/>
    <property type="project" value="UniProtKB-KW"/>
</dbReference>
<dbReference type="EMBL" id="RCHS01000276">
    <property type="protein sequence ID" value="RMX59756.1"/>
    <property type="molecule type" value="Genomic_DNA"/>
</dbReference>
<evidence type="ECO:0000313" key="5">
    <source>
        <dbReference type="EMBL" id="RMX59756.1"/>
    </source>
</evidence>
<dbReference type="AlphaFoldDB" id="A0A3M6V1D8"/>
<proteinExistence type="inferred from homology"/>
<comment type="caution">
    <text evidence="5">The sequence shown here is derived from an EMBL/GenBank/DDBJ whole genome shotgun (WGS) entry which is preliminary data.</text>
</comment>
<comment type="similarity">
    <text evidence="1">Belongs to the GFP family.</text>
</comment>
<protein>
    <submittedName>
        <fullName evidence="5">Uncharacterized protein</fullName>
    </submittedName>
</protein>
<reference evidence="5 6" key="1">
    <citation type="journal article" date="2018" name="Sci. Rep.">
        <title>Comparative analysis of the Pocillopora damicornis genome highlights role of immune system in coral evolution.</title>
        <authorList>
            <person name="Cunning R."/>
            <person name="Bay R.A."/>
            <person name="Gillette P."/>
            <person name="Baker A.C."/>
            <person name="Traylor-Knowles N."/>
        </authorList>
    </citation>
    <scope>NUCLEOTIDE SEQUENCE [LARGE SCALE GENOMIC DNA]</scope>
    <source>
        <strain evidence="5">RSMAS</strain>
        <tissue evidence="5">Whole animal</tissue>
    </source>
</reference>
<evidence type="ECO:0000256" key="4">
    <source>
        <dbReference type="ARBA" id="ARBA00023262"/>
    </source>
</evidence>
<dbReference type="SUPFAM" id="SSF54511">
    <property type="entry name" value="GFP-like"/>
    <property type="match status" value="1"/>
</dbReference>
<keyword evidence="4" id="KW-0599">Photoprotein</keyword>
<evidence type="ECO:0000313" key="6">
    <source>
        <dbReference type="Proteomes" id="UP000275408"/>
    </source>
</evidence>
<keyword evidence="6" id="KW-1185">Reference proteome</keyword>